<keyword evidence="4" id="KW-0472">Membrane</keyword>
<dbReference type="OrthoDB" id="383712at2"/>
<organism evidence="5 6">
    <name type="scientific">Chamaesiphon polymorphus CCALA 037</name>
    <dbReference type="NCBI Taxonomy" id="2107692"/>
    <lineage>
        <taxon>Bacteria</taxon>
        <taxon>Bacillati</taxon>
        <taxon>Cyanobacteriota</taxon>
        <taxon>Cyanophyceae</taxon>
        <taxon>Gomontiellales</taxon>
        <taxon>Chamaesiphonaceae</taxon>
        <taxon>Chamaesiphon</taxon>
    </lineage>
</organism>
<evidence type="ECO:0000313" key="6">
    <source>
        <dbReference type="Proteomes" id="UP000238937"/>
    </source>
</evidence>
<dbReference type="EMBL" id="PVWO01000341">
    <property type="protein sequence ID" value="PSB51963.1"/>
    <property type="molecule type" value="Genomic_DNA"/>
</dbReference>
<dbReference type="GO" id="GO:0055052">
    <property type="term" value="C:ATP-binding cassette (ABC) transporter complex, substrate-binding subunit-containing"/>
    <property type="evidence" value="ECO:0007669"/>
    <property type="project" value="TreeGrafter"/>
</dbReference>
<evidence type="ECO:0000256" key="1">
    <source>
        <dbReference type="ARBA" id="ARBA00008520"/>
    </source>
</evidence>
<accession>A0A2T1G402</accession>
<dbReference type="Proteomes" id="UP000238937">
    <property type="component" value="Unassembled WGS sequence"/>
</dbReference>
<keyword evidence="3" id="KW-0732">Signal</keyword>
<dbReference type="Pfam" id="PF13416">
    <property type="entry name" value="SBP_bac_8"/>
    <property type="match status" value="1"/>
</dbReference>
<dbReference type="PANTHER" id="PTHR30061:SF50">
    <property type="entry name" value="MALTOSE_MALTODEXTRIN-BINDING PERIPLASMIC PROTEIN"/>
    <property type="match status" value="1"/>
</dbReference>
<dbReference type="GO" id="GO:0015768">
    <property type="term" value="P:maltose transport"/>
    <property type="evidence" value="ECO:0007669"/>
    <property type="project" value="TreeGrafter"/>
</dbReference>
<feature type="transmembrane region" description="Helical" evidence="4">
    <location>
        <begin position="12"/>
        <end position="32"/>
    </location>
</feature>
<protein>
    <submittedName>
        <fullName evidence="5">ABC transporter substrate-binding protein</fullName>
    </submittedName>
</protein>
<comment type="similarity">
    <text evidence="1">Belongs to the bacterial solute-binding protein 1 family.</text>
</comment>
<evidence type="ECO:0000313" key="5">
    <source>
        <dbReference type="EMBL" id="PSB51963.1"/>
    </source>
</evidence>
<proteinExistence type="inferred from homology"/>
<sequence length="438" mass="48527">MTCHINRLASKIGISIALILLIILAGCTPVRLVGGASQNENRDGVTHLTLWQGINPPPNREVFDKLVAKFNRSHPKIEVESLYIGQSDRQLPKILAAIVGDAKPDLLWYGSMLTGQLVDLEAIEPLDERWNRSTVTKDIDPALLGSMQYENHLWSIPFGTNNVGIFYRPSLFKAAGIEKIPTNWPEFQATAKQLTRDSNGDGKIDKYGMLLPLGQGEWTVFTWLPFMWSGGGELKSGKITAIDNPGSIAALKLWQDLVKDGHAILSSPERGYELDNFLAGKVAMQLTGPWTFGQLAGMNFTDYDVMPIPAGTRSATSTGGENLFMMKSTPAHQQAAWEFMEYVLSEYFQTEWALGTGYLPVNLKARDRSSYRDYVSKTPATQVFLDQAKYGRARPIEPGYSQISENLGRAIESVLMNKNSPAAALKTAQERLNLSLNR</sequence>
<comment type="caution">
    <text evidence="5">The sequence shown here is derived from an EMBL/GenBank/DDBJ whole genome shotgun (WGS) entry which is preliminary data.</text>
</comment>
<dbReference type="InterPro" id="IPR006059">
    <property type="entry name" value="SBP"/>
</dbReference>
<gene>
    <name evidence="5" type="ORF">C7B77_20990</name>
</gene>
<name>A0A2T1G402_9CYAN</name>
<evidence type="ECO:0000256" key="2">
    <source>
        <dbReference type="ARBA" id="ARBA00022448"/>
    </source>
</evidence>
<reference evidence="5 6" key="1">
    <citation type="submission" date="2018-03" db="EMBL/GenBank/DDBJ databases">
        <title>The ancient ancestry and fast evolution of plastids.</title>
        <authorList>
            <person name="Moore K.R."/>
            <person name="Magnabosco C."/>
            <person name="Momper L."/>
            <person name="Gold D.A."/>
            <person name="Bosak T."/>
            <person name="Fournier G.P."/>
        </authorList>
    </citation>
    <scope>NUCLEOTIDE SEQUENCE [LARGE SCALE GENOMIC DNA]</scope>
    <source>
        <strain evidence="5 6">CCALA 037</strain>
    </source>
</reference>
<dbReference type="Gene3D" id="3.40.190.10">
    <property type="entry name" value="Periplasmic binding protein-like II"/>
    <property type="match status" value="1"/>
</dbReference>
<dbReference type="GO" id="GO:0042956">
    <property type="term" value="P:maltodextrin transmembrane transport"/>
    <property type="evidence" value="ECO:0007669"/>
    <property type="project" value="TreeGrafter"/>
</dbReference>
<evidence type="ECO:0000256" key="4">
    <source>
        <dbReference type="SAM" id="Phobius"/>
    </source>
</evidence>
<dbReference type="SUPFAM" id="SSF53850">
    <property type="entry name" value="Periplasmic binding protein-like II"/>
    <property type="match status" value="1"/>
</dbReference>
<keyword evidence="4" id="KW-1133">Transmembrane helix</keyword>
<evidence type="ECO:0000256" key="3">
    <source>
        <dbReference type="ARBA" id="ARBA00022729"/>
    </source>
</evidence>
<dbReference type="PROSITE" id="PS51257">
    <property type="entry name" value="PROKAR_LIPOPROTEIN"/>
    <property type="match status" value="1"/>
</dbReference>
<keyword evidence="2" id="KW-0813">Transport</keyword>
<keyword evidence="6" id="KW-1185">Reference proteome</keyword>
<dbReference type="CDD" id="cd14748">
    <property type="entry name" value="PBP2_UgpB"/>
    <property type="match status" value="1"/>
</dbReference>
<dbReference type="GO" id="GO:1901982">
    <property type="term" value="F:maltose binding"/>
    <property type="evidence" value="ECO:0007669"/>
    <property type="project" value="TreeGrafter"/>
</dbReference>
<dbReference type="PANTHER" id="PTHR30061">
    <property type="entry name" value="MALTOSE-BINDING PERIPLASMIC PROTEIN"/>
    <property type="match status" value="1"/>
</dbReference>
<keyword evidence="4" id="KW-0812">Transmembrane</keyword>
<dbReference type="AlphaFoldDB" id="A0A2T1G402"/>